<evidence type="ECO:0000256" key="1">
    <source>
        <dbReference type="SAM" id="Phobius"/>
    </source>
</evidence>
<reference evidence="2 3" key="1">
    <citation type="submission" date="2019-07" db="EMBL/GenBank/DDBJ databases">
        <title>Complete genome of Crassaminicella thermophila SY095.</title>
        <authorList>
            <person name="Li X."/>
        </authorList>
    </citation>
    <scope>NUCLEOTIDE SEQUENCE [LARGE SCALE GENOMIC DNA]</scope>
    <source>
        <strain evidence="2 3">SY095</strain>
    </source>
</reference>
<keyword evidence="3" id="KW-1185">Reference proteome</keyword>
<dbReference type="EMBL" id="CP042243">
    <property type="protein sequence ID" value="QEK11718.1"/>
    <property type="molecule type" value="Genomic_DNA"/>
</dbReference>
<dbReference type="AlphaFoldDB" id="A0A5C0SEP4"/>
<dbReference type="RefSeq" id="WP_148808873.1">
    <property type="nucleotide sequence ID" value="NZ_CP042243.1"/>
</dbReference>
<keyword evidence="1" id="KW-0812">Transmembrane</keyword>
<evidence type="ECO:0008006" key="4">
    <source>
        <dbReference type="Google" id="ProtNLM"/>
    </source>
</evidence>
<evidence type="ECO:0000313" key="3">
    <source>
        <dbReference type="Proteomes" id="UP000324646"/>
    </source>
</evidence>
<feature type="transmembrane region" description="Helical" evidence="1">
    <location>
        <begin position="36"/>
        <end position="55"/>
    </location>
</feature>
<organism evidence="2 3">
    <name type="scientific">Crassaminicella thermophila</name>
    <dbReference type="NCBI Taxonomy" id="2599308"/>
    <lineage>
        <taxon>Bacteria</taxon>
        <taxon>Bacillati</taxon>
        <taxon>Bacillota</taxon>
        <taxon>Clostridia</taxon>
        <taxon>Eubacteriales</taxon>
        <taxon>Clostridiaceae</taxon>
        <taxon>Crassaminicella</taxon>
    </lineage>
</organism>
<name>A0A5C0SEP4_CRATE</name>
<keyword evidence="1" id="KW-1133">Transmembrane helix</keyword>
<protein>
    <recommendedName>
        <fullName evidence="4">TrbC/VIRB2 family protein</fullName>
    </recommendedName>
</protein>
<sequence length="81" mass="8810">MINNIFVYGVIGKGIKGLSNKLDPIFVDIVNEISSLSWKALVTVLVIAGILWLFGNEFGAKKVARNGIYGFLLIQVAAMLL</sequence>
<accession>A0A5C0SEP4</accession>
<proteinExistence type="predicted"/>
<dbReference type="OrthoDB" id="1963100at2"/>
<dbReference type="KEGG" id="crs:FQB35_04700"/>
<gene>
    <name evidence="2" type="ORF">FQB35_04700</name>
</gene>
<keyword evidence="1" id="KW-0472">Membrane</keyword>
<dbReference type="Proteomes" id="UP000324646">
    <property type="component" value="Chromosome"/>
</dbReference>
<evidence type="ECO:0000313" key="2">
    <source>
        <dbReference type="EMBL" id="QEK11718.1"/>
    </source>
</evidence>